<keyword evidence="4" id="KW-1185">Reference proteome</keyword>
<feature type="region of interest" description="Disordered" evidence="2">
    <location>
        <begin position="1"/>
        <end position="20"/>
    </location>
</feature>
<gene>
    <name evidence="3" type="ORF">HanXRQr2_Chr03g0095201</name>
</gene>
<dbReference type="EMBL" id="MNCJ02000318">
    <property type="protein sequence ID" value="KAF5813179.1"/>
    <property type="molecule type" value="Genomic_DNA"/>
</dbReference>
<evidence type="ECO:0000313" key="4">
    <source>
        <dbReference type="Proteomes" id="UP000215914"/>
    </source>
</evidence>
<evidence type="ECO:0000313" key="3">
    <source>
        <dbReference type="EMBL" id="KAF5813179.1"/>
    </source>
</evidence>
<dbReference type="AlphaFoldDB" id="A0A9K3JDQ3"/>
<feature type="compositionally biased region" description="Low complexity" evidence="2">
    <location>
        <begin position="334"/>
        <end position="350"/>
    </location>
</feature>
<feature type="region of interest" description="Disordered" evidence="2">
    <location>
        <begin position="286"/>
        <end position="445"/>
    </location>
</feature>
<accession>A0A9K3JDQ3</accession>
<feature type="compositionally biased region" description="Basic residues" evidence="2">
    <location>
        <begin position="369"/>
        <end position="383"/>
    </location>
</feature>
<sequence>MAPKSRKRATKKANKTEEEIMSEPRHNMIAHLDPEGKFVDFKEITQWIRESRINKAVTFSTPVYKTLVKAFWDTAQLIEVDGKEMIRGQVHKLNVDVTPEILNTVLELQDVADAPFSIPIKGTRGCLLRMKCTADIFAGQINKASLPMRYKFLLHVLIQCLGKNRAGYDMTGLDLIGLMVALVLNKPFNISKLLFTYMKDNLQRSGSRTTGKKFWMYPRFVQVVMNTQHPDLPKADTDILKIETMLAHSFNLFKGHSAKKYKESDPPRKMFGALVNKAYVAPDDDKWRHNDIQSDDEEPELTKRMKEKLKRKRDSTDSSDSYDDEEGGDGDGGNAEATAASAPGASNAGGEEQEDADYVPSDTEGERVQKKKKAVPRKKKAKRNIGTSSSTLQSVPSEPIQEASMDPNLGFTAEEASTMASSPPRSTEQPSTTIQPPPVVSSTPETPIVISQAVPQRSMAAVIRATTSQPSDERQRIFSEYSQEEKNNFLFSQLEAAADRIQRQTEFIMITKNDQVNQLVKINKLKSTVDQQQTVIEQQQAEIDSLKAENARLKAAEEEREREQ</sequence>
<evidence type="ECO:0000256" key="2">
    <source>
        <dbReference type="SAM" id="MobiDB-lite"/>
    </source>
</evidence>
<feature type="compositionally biased region" description="Acidic residues" evidence="2">
    <location>
        <begin position="320"/>
        <end position="329"/>
    </location>
</feature>
<feature type="coiled-coil region" evidence="1">
    <location>
        <begin position="522"/>
        <end position="563"/>
    </location>
</feature>
<feature type="compositionally biased region" description="Polar residues" evidence="2">
    <location>
        <begin position="418"/>
        <end position="434"/>
    </location>
</feature>
<protein>
    <submittedName>
        <fullName evidence="3">Uncharacterized protein</fullName>
    </submittedName>
</protein>
<comment type="caution">
    <text evidence="3">The sequence shown here is derived from an EMBL/GenBank/DDBJ whole genome shotgun (WGS) entry which is preliminary data.</text>
</comment>
<evidence type="ECO:0000256" key="1">
    <source>
        <dbReference type="SAM" id="Coils"/>
    </source>
</evidence>
<proteinExistence type="predicted"/>
<name>A0A9K3JDQ3_HELAN</name>
<organism evidence="3 4">
    <name type="scientific">Helianthus annuus</name>
    <name type="common">Common sunflower</name>
    <dbReference type="NCBI Taxonomy" id="4232"/>
    <lineage>
        <taxon>Eukaryota</taxon>
        <taxon>Viridiplantae</taxon>
        <taxon>Streptophyta</taxon>
        <taxon>Embryophyta</taxon>
        <taxon>Tracheophyta</taxon>
        <taxon>Spermatophyta</taxon>
        <taxon>Magnoliopsida</taxon>
        <taxon>eudicotyledons</taxon>
        <taxon>Gunneridae</taxon>
        <taxon>Pentapetalae</taxon>
        <taxon>asterids</taxon>
        <taxon>campanulids</taxon>
        <taxon>Asterales</taxon>
        <taxon>Asteraceae</taxon>
        <taxon>Asteroideae</taxon>
        <taxon>Heliantheae alliance</taxon>
        <taxon>Heliantheae</taxon>
        <taxon>Helianthus</taxon>
    </lineage>
</organism>
<reference evidence="3" key="1">
    <citation type="journal article" date="2017" name="Nature">
        <title>The sunflower genome provides insights into oil metabolism, flowering and Asterid evolution.</title>
        <authorList>
            <person name="Badouin H."/>
            <person name="Gouzy J."/>
            <person name="Grassa C.J."/>
            <person name="Murat F."/>
            <person name="Staton S.E."/>
            <person name="Cottret L."/>
            <person name="Lelandais-Briere C."/>
            <person name="Owens G.L."/>
            <person name="Carrere S."/>
            <person name="Mayjonade B."/>
            <person name="Legrand L."/>
            <person name="Gill N."/>
            <person name="Kane N.C."/>
            <person name="Bowers J.E."/>
            <person name="Hubner S."/>
            <person name="Bellec A."/>
            <person name="Berard A."/>
            <person name="Berges H."/>
            <person name="Blanchet N."/>
            <person name="Boniface M.C."/>
            <person name="Brunel D."/>
            <person name="Catrice O."/>
            <person name="Chaidir N."/>
            <person name="Claudel C."/>
            <person name="Donnadieu C."/>
            <person name="Faraut T."/>
            <person name="Fievet G."/>
            <person name="Helmstetter N."/>
            <person name="King M."/>
            <person name="Knapp S.J."/>
            <person name="Lai Z."/>
            <person name="Le Paslier M.C."/>
            <person name="Lippi Y."/>
            <person name="Lorenzon L."/>
            <person name="Mandel J.R."/>
            <person name="Marage G."/>
            <person name="Marchand G."/>
            <person name="Marquand E."/>
            <person name="Bret-Mestries E."/>
            <person name="Morien E."/>
            <person name="Nambeesan S."/>
            <person name="Nguyen T."/>
            <person name="Pegot-Espagnet P."/>
            <person name="Pouilly N."/>
            <person name="Raftis F."/>
            <person name="Sallet E."/>
            <person name="Schiex T."/>
            <person name="Thomas J."/>
            <person name="Vandecasteele C."/>
            <person name="Vares D."/>
            <person name="Vear F."/>
            <person name="Vautrin S."/>
            <person name="Crespi M."/>
            <person name="Mangin B."/>
            <person name="Burke J.M."/>
            <person name="Salse J."/>
            <person name="Munos S."/>
            <person name="Vincourt P."/>
            <person name="Rieseberg L.H."/>
            <person name="Langlade N.B."/>
        </authorList>
    </citation>
    <scope>NUCLEOTIDE SEQUENCE</scope>
    <source>
        <tissue evidence="3">Leaves</tissue>
    </source>
</reference>
<feature type="compositionally biased region" description="Polar residues" evidence="2">
    <location>
        <begin position="385"/>
        <end position="396"/>
    </location>
</feature>
<feature type="compositionally biased region" description="Basic residues" evidence="2">
    <location>
        <begin position="1"/>
        <end position="13"/>
    </location>
</feature>
<dbReference type="Proteomes" id="UP000215914">
    <property type="component" value="Unassembled WGS sequence"/>
</dbReference>
<dbReference type="Gramene" id="mRNA:HanXRQr2_Chr03g0095201">
    <property type="protein sequence ID" value="CDS:HanXRQr2_Chr03g0095201.1"/>
    <property type="gene ID" value="HanXRQr2_Chr03g0095201"/>
</dbReference>
<keyword evidence="1" id="KW-0175">Coiled coil</keyword>
<reference evidence="3" key="2">
    <citation type="submission" date="2020-06" db="EMBL/GenBank/DDBJ databases">
        <title>Helianthus annuus Genome sequencing and assembly Release 2.</title>
        <authorList>
            <person name="Gouzy J."/>
            <person name="Langlade N."/>
            <person name="Munos S."/>
        </authorList>
    </citation>
    <scope>NUCLEOTIDE SEQUENCE</scope>
    <source>
        <tissue evidence="3">Leaves</tissue>
    </source>
</reference>